<dbReference type="GO" id="GO:0000307">
    <property type="term" value="C:cyclin-dependent protein kinase holoenzyme complex"/>
    <property type="evidence" value="ECO:0007669"/>
    <property type="project" value="TreeGrafter"/>
</dbReference>
<dbReference type="PROSITE" id="PS00108">
    <property type="entry name" value="PROTEIN_KINASE_ST"/>
    <property type="match status" value="1"/>
</dbReference>
<feature type="compositionally biased region" description="Basic and acidic residues" evidence="8">
    <location>
        <begin position="486"/>
        <end position="496"/>
    </location>
</feature>
<keyword evidence="3" id="KW-0808">Transferase</keyword>
<feature type="compositionally biased region" description="Low complexity" evidence="8">
    <location>
        <begin position="500"/>
        <end position="512"/>
    </location>
</feature>
<dbReference type="InterPro" id="IPR008271">
    <property type="entry name" value="Ser/Thr_kinase_AS"/>
</dbReference>
<evidence type="ECO:0000256" key="2">
    <source>
        <dbReference type="ARBA" id="ARBA00022527"/>
    </source>
</evidence>
<dbReference type="InterPro" id="IPR050108">
    <property type="entry name" value="CDK"/>
</dbReference>
<feature type="compositionally biased region" description="Basic residues" evidence="8">
    <location>
        <begin position="453"/>
        <end position="466"/>
    </location>
</feature>
<keyword evidence="5" id="KW-0418">Kinase</keyword>
<evidence type="ECO:0000256" key="3">
    <source>
        <dbReference type="ARBA" id="ARBA00022679"/>
    </source>
</evidence>
<dbReference type="FunFam" id="3.30.200.20:FF:000021">
    <property type="entry name" value="probable serine/threonine-protein kinase At1g54610"/>
    <property type="match status" value="1"/>
</dbReference>
<feature type="domain" description="Protein kinase" evidence="9">
    <location>
        <begin position="112"/>
        <end position="394"/>
    </location>
</feature>
<dbReference type="PANTHER" id="PTHR24056">
    <property type="entry name" value="CELL DIVISION PROTEIN KINASE"/>
    <property type="match status" value="1"/>
</dbReference>
<dbReference type="EnsemblPlants" id="MELO3C007454.2.1">
    <property type="protein sequence ID" value="MELO3C007454.2.1"/>
    <property type="gene ID" value="MELO3C007454.2"/>
</dbReference>
<keyword evidence="6 7" id="KW-0067">ATP-binding</keyword>
<dbReference type="GO" id="GO:0032968">
    <property type="term" value="P:positive regulation of transcription elongation by RNA polymerase II"/>
    <property type="evidence" value="ECO:0007669"/>
    <property type="project" value="TreeGrafter"/>
</dbReference>
<dbReference type="PROSITE" id="PS50011">
    <property type="entry name" value="PROTEIN_KINASE_DOM"/>
    <property type="match status" value="1"/>
</dbReference>
<sequence length="606" mass="67637">MGCVQSSSFQYSPNGGVRKLNAERDHVAGGNQNRSAKVGRTSVAVADGGIRKVVYIETKKEKSGDVGNVSRRISVSDNAGEEELVDGWPKWLVQNIPKDALAGLVPKGADSYDKLAKVGRGTYSNVYKARDRDTGKIVAMKKVRFDTSDSDSIKFMAREIMALQKLDHPNIIKLEGIVTSRMPYSLYLVFDFMESDLTGIISRFSRKLREDQVKAYMEQLLSGLQHCHDRGILHRDIKPSNLLIDKSGMLKIADFGLANFFIPKRRRPLTNRVVTLWYRAPELLLGSTDYGVGIDLWSAGCLLAELFLGKPILPGRTEVEQLHKIWKLCGSPPKDYWDKMKLPASFCPPQNYQPGFSEAFSDFSTPSFRLLTTLLSLDPARRGTASSALQSEATKKKSAESTIVSKFMPESLNSFHGTIFHATIFFSVYPLPCALSELPVIHHKHKEDEPAKIRNRKKQRNSRKLHSSLSQSHVASQQVANTTQARDSESLKEENSVHPSTYSRWTGSSSSSISSSIRSFKNVKNMQMSLSPILQSHGKRSPKTEGHPNAVKNIKNPNLLQASTLLQASITDIINPKEGSALTYYQRSLSTLDLRSLYLDKHSMHH</sequence>
<dbReference type="InterPro" id="IPR011009">
    <property type="entry name" value="Kinase-like_dom_sf"/>
</dbReference>
<evidence type="ECO:0000256" key="5">
    <source>
        <dbReference type="ARBA" id="ARBA00022777"/>
    </source>
</evidence>
<dbReference type="Pfam" id="PF00069">
    <property type="entry name" value="Pkinase"/>
    <property type="match status" value="1"/>
</dbReference>
<feature type="binding site" evidence="7">
    <location>
        <position position="141"/>
    </location>
    <ligand>
        <name>ATP</name>
        <dbReference type="ChEBI" id="CHEBI:30616"/>
    </ligand>
</feature>
<dbReference type="Gramene" id="MELO3C007454.2.1">
    <property type="protein sequence ID" value="MELO3C007454.2.1"/>
    <property type="gene ID" value="MELO3C007454.2"/>
</dbReference>
<evidence type="ECO:0000256" key="4">
    <source>
        <dbReference type="ARBA" id="ARBA00022741"/>
    </source>
</evidence>
<name>A0A9I9CRL8_CUCME</name>
<dbReference type="Gene3D" id="3.30.200.20">
    <property type="entry name" value="Phosphorylase Kinase, domain 1"/>
    <property type="match status" value="1"/>
</dbReference>
<dbReference type="Gene3D" id="1.10.510.10">
    <property type="entry name" value="Transferase(Phosphotransferase) domain 1"/>
    <property type="match status" value="1"/>
</dbReference>
<accession>A0A9I9CRL8</accession>
<proteinExistence type="inferred from homology"/>
<dbReference type="FunFam" id="1.10.510.10:FF:000624">
    <property type="entry name" value="Mitogen-activated protein kinase"/>
    <property type="match status" value="1"/>
</dbReference>
<reference evidence="10" key="1">
    <citation type="submission" date="2023-03" db="UniProtKB">
        <authorList>
            <consortium name="EnsemblPlants"/>
        </authorList>
    </citation>
    <scope>IDENTIFICATION</scope>
</reference>
<protein>
    <recommendedName>
        <fullName evidence="9">Protein kinase domain-containing protein</fullName>
    </recommendedName>
</protein>
<dbReference type="PROSITE" id="PS00107">
    <property type="entry name" value="PROTEIN_KINASE_ATP"/>
    <property type="match status" value="1"/>
</dbReference>
<dbReference type="SMART" id="SM00220">
    <property type="entry name" value="S_TKc"/>
    <property type="match status" value="1"/>
</dbReference>
<dbReference type="SUPFAM" id="SSF56112">
    <property type="entry name" value="Protein kinase-like (PK-like)"/>
    <property type="match status" value="1"/>
</dbReference>
<dbReference type="PANTHER" id="PTHR24056:SF221">
    <property type="entry name" value="OS02G0304500 PROTEIN"/>
    <property type="match status" value="1"/>
</dbReference>
<evidence type="ECO:0000256" key="7">
    <source>
        <dbReference type="PROSITE-ProRule" id="PRU10141"/>
    </source>
</evidence>
<dbReference type="InterPro" id="IPR017441">
    <property type="entry name" value="Protein_kinase_ATP_BS"/>
</dbReference>
<dbReference type="InterPro" id="IPR000719">
    <property type="entry name" value="Prot_kinase_dom"/>
</dbReference>
<comment type="similarity">
    <text evidence="1">Belongs to the protein kinase superfamily. CMGC Ser/Thr protein kinase family. CDC2/CDKX subfamily.</text>
</comment>
<feature type="compositionally biased region" description="Polar residues" evidence="8">
    <location>
        <begin position="467"/>
        <end position="485"/>
    </location>
</feature>
<dbReference type="GO" id="GO:0005524">
    <property type="term" value="F:ATP binding"/>
    <property type="evidence" value="ECO:0007669"/>
    <property type="project" value="UniProtKB-UniRule"/>
</dbReference>
<evidence type="ECO:0000256" key="1">
    <source>
        <dbReference type="ARBA" id="ARBA00006485"/>
    </source>
</evidence>
<keyword evidence="2" id="KW-0723">Serine/threonine-protein kinase</keyword>
<feature type="region of interest" description="Disordered" evidence="8">
    <location>
        <begin position="535"/>
        <end position="555"/>
    </location>
</feature>
<evidence type="ECO:0000259" key="9">
    <source>
        <dbReference type="PROSITE" id="PS50011"/>
    </source>
</evidence>
<evidence type="ECO:0000256" key="6">
    <source>
        <dbReference type="ARBA" id="ARBA00022840"/>
    </source>
</evidence>
<evidence type="ECO:0000313" key="10">
    <source>
        <dbReference type="EnsemblPlants" id="MELO3C007454.2.1"/>
    </source>
</evidence>
<feature type="region of interest" description="Disordered" evidence="8">
    <location>
        <begin position="445"/>
        <end position="512"/>
    </location>
</feature>
<keyword evidence="4 7" id="KW-0547">Nucleotide-binding</keyword>
<dbReference type="GO" id="GO:0005634">
    <property type="term" value="C:nucleus"/>
    <property type="evidence" value="ECO:0007669"/>
    <property type="project" value="TreeGrafter"/>
</dbReference>
<evidence type="ECO:0000256" key="8">
    <source>
        <dbReference type="SAM" id="MobiDB-lite"/>
    </source>
</evidence>
<dbReference type="GO" id="GO:0008353">
    <property type="term" value="F:RNA polymerase II CTD heptapeptide repeat kinase activity"/>
    <property type="evidence" value="ECO:0007669"/>
    <property type="project" value="TreeGrafter"/>
</dbReference>
<dbReference type="AlphaFoldDB" id="A0A9I9CRL8"/>
<organism evidence="10">
    <name type="scientific">Cucumis melo</name>
    <name type="common">Muskmelon</name>
    <dbReference type="NCBI Taxonomy" id="3656"/>
    <lineage>
        <taxon>Eukaryota</taxon>
        <taxon>Viridiplantae</taxon>
        <taxon>Streptophyta</taxon>
        <taxon>Embryophyta</taxon>
        <taxon>Tracheophyta</taxon>
        <taxon>Spermatophyta</taxon>
        <taxon>Magnoliopsida</taxon>
        <taxon>eudicotyledons</taxon>
        <taxon>Gunneridae</taxon>
        <taxon>Pentapetalae</taxon>
        <taxon>rosids</taxon>
        <taxon>fabids</taxon>
        <taxon>Cucurbitales</taxon>
        <taxon>Cucurbitaceae</taxon>
        <taxon>Benincaseae</taxon>
        <taxon>Cucumis</taxon>
    </lineage>
</organism>